<evidence type="ECO:0000256" key="2">
    <source>
        <dbReference type="SAM" id="SignalP"/>
    </source>
</evidence>
<dbReference type="InterPro" id="IPR009045">
    <property type="entry name" value="Zn_M74/Hedgehog-like"/>
</dbReference>
<evidence type="ECO:0000313" key="4">
    <source>
        <dbReference type="EMBL" id="KIP51989.1"/>
    </source>
</evidence>
<dbReference type="PANTHER" id="PTHR34385">
    <property type="entry name" value="D-ALANYL-D-ALANINE CARBOXYPEPTIDASE"/>
    <property type="match status" value="1"/>
</dbReference>
<dbReference type="GO" id="GO:0006508">
    <property type="term" value="P:proteolysis"/>
    <property type="evidence" value="ECO:0007669"/>
    <property type="project" value="InterPro"/>
</dbReference>
<dbReference type="InterPro" id="IPR003709">
    <property type="entry name" value="VanY-like_core_dom"/>
</dbReference>
<feature type="chain" id="PRO_5002212730" evidence="2">
    <location>
        <begin position="20"/>
        <end position="256"/>
    </location>
</feature>
<reference evidence="4 5" key="1">
    <citation type="submission" date="2015-01" db="EMBL/GenBank/DDBJ databases">
        <title>Draft genome sequence of Leucobacter komagatae strain VKM ST2845.</title>
        <authorList>
            <person name="Karlyshev A.V."/>
            <person name="Kudryashova E.B."/>
        </authorList>
    </citation>
    <scope>NUCLEOTIDE SEQUENCE [LARGE SCALE GENOMIC DNA]</scope>
    <source>
        <strain evidence="4 5">VKM ST2845</strain>
    </source>
</reference>
<gene>
    <name evidence="4" type="ORF">SD72_12045</name>
</gene>
<dbReference type="EMBL" id="JXSQ01000018">
    <property type="protein sequence ID" value="KIP51989.1"/>
    <property type="molecule type" value="Genomic_DNA"/>
</dbReference>
<dbReference type="SUPFAM" id="SSF55166">
    <property type="entry name" value="Hedgehog/DD-peptidase"/>
    <property type="match status" value="1"/>
</dbReference>
<dbReference type="Proteomes" id="UP000032120">
    <property type="component" value="Unassembled WGS sequence"/>
</dbReference>
<keyword evidence="4" id="KW-0378">Hydrolase</keyword>
<comment type="caution">
    <text evidence="4">The sequence shown here is derived from an EMBL/GenBank/DDBJ whole genome shotgun (WGS) entry which is preliminary data.</text>
</comment>
<proteinExistence type="predicted"/>
<dbReference type="InterPro" id="IPR052179">
    <property type="entry name" value="DD-CPase-like"/>
</dbReference>
<dbReference type="GO" id="GO:0004180">
    <property type="term" value="F:carboxypeptidase activity"/>
    <property type="evidence" value="ECO:0007669"/>
    <property type="project" value="UniProtKB-KW"/>
</dbReference>
<keyword evidence="5" id="KW-1185">Reference proteome</keyword>
<dbReference type="CDD" id="cd14852">
    <property type="entry name" value="LD-carboxypeptidase"/>
    <property type="match status" value="1"/>
</dbReference>
<evidence type="ECO:0000256" key="1">
    <source>
        <dbReference type="SAM" id="MobiDB-lite"/>
    </source>
</evidence>
<keyword evidence="2" id="KW-0732">Signal</keyword>
<protein>
    <submittedName>
        <fullName evidence="4">D-alanyl-D-alanine carboxypeptidase</fullName>
    </submittedName>
</protein>
<evidence type="ECO:0000259" key="3">
    <source>
        <dbReference type="Pfam" id="PF02557"/>
    </source>
</evidence>
<name>A0A0D0IK57_9MICO</name>
<feature type="domain" description="D-alanyl-D-alanine carboxypeptidase-like core" evidence="3">
    <location>
        <begin position="102"/>
        <end position="227"/>
    </location>
</feature>
<dbReference type="PANTHER" id="PTHR34385:SF1">
    <property type="entry name" value="PEPTIDOGLYCAN L-ALANYL-D-GLUTAMATE ENDOPEPTIDASE CWLK"/>
    <property type="match status" value="1"/>
</dbReference>
<dbReference type="Pfam" id="PF02557">
    <property type="entry name" value="VanY"/>
    <property type="match status" value="1"/>
</dbReference>
<feature type="compositionally biased region" description="Pro residues" evidence="1">
    <location>
        <begin position="21"/>
        <end position="38"/>
    </location>
</feature>
<dbReference type="InterPro" id="IPR058193">
    <property type="entry name" value="VanY/YodJ_core_dom"/>
</dbReference>
<keyword evidence="4" id="KW-0645">Protease</keyword>
<organism evidence="4 5">
    <name type="scientific">Leucobacter komagatae</name>
    <dbReference type="NCBI Taxonomy" id="55969"/>
    <lineage>
        <taxon>Bacteria</taxon>
        <taxon>Bacillati</taxon>
        <taxon>Actinomycetota</taxon>
        <taxon>Actinomycetes</taxon>
        <taxon>Micrococcales</taxon>
        <taxon>Microbacteriaceae</taxon>
        <taxon>Leucobacter</taxon>
    </lineage>
</organism>
<dbReference type="AlphaFoldDB" id="A0A0D0IK57"/>
<sequence>MVGFAAASLLAAGLLTSCAPEPGPDPSTPEPSGKPSPTPDAESPAPETSAPDANAFDKTAYSIDDSDSIWVIVNKLRPLNPQSYAPTDLVVPNVASTNGQPLRAVAATATEEMVAAAAADGVALHIVSAYRDYDTQVSVYGSFVANQGQAYADTTSARPGHSEHQTGLTADFGGDDDCTLDTCFADTAAGTWLQKRAAEFGFTMRYPDGAEGTTGYHFEPWHYRYVGVALAQELRAQDVATLEEFFGLQAAPDYAG</sequence>
<evidence type="ECO:0000313" key="5">
    <source>
        <dbReference type="Proteomes" id="UP000032120"/>
    </source>
</evidence>
<accession>A0A0D0IK57</accession>
<feature type="region of interest" description="Disordered" evidence="1">
    <location>
        <begin position="16"/>
        <end position="55"/>
    </location>
</feature>
<feature type="signal peptide" evidence="2">
    <location>
        <begin position="1"/>
        <end position="19"/>
    </location>
</feature>
<keyword evidence="4" id="KW-0121">Carboxypeptidase</keyword>
<dbReference type="Gene3D" id="3.30.1380.10">
    <property type="match status" value="1"/>
</dbReference>